<dbReference type="InterPro" id="IPR016195">
    <property type="entry name" value="Pol/histidinol_Pase-like"/>
</dbReference>
<dbReference type="GeneID" id="93262655"/>
<dbReference type="InterPro" id="IPR003141">
    <property type="entry name" value="Pol/His_phosphatase_N"/>
</dbReference>
<evidence type="ECO:0000313" key="3">
    <source>
        <dbReference type="Proteomes" id="UP000248598"/>
    </source>
</evidence>
<evidence type="ECO:0000313" key="2">
    <source>
        <dbReference type="EMBL" id="SQH25176.1"/>
    </source>
</evidence>
<proteinExistence type="predicted"/>
<dbReference type="PANTHER" id="PTHR42924">
    <property type="entry name" value="EXONUCLEASE"/>
    <property type="match status" value="1"/>
</dbReference>
<sequence length="281" mass="30399">MIDLHCHSTVSDGALPPDEVVALAAQNGCTMLALTDHDHTGGLAIARATAQQHGIRFINGVEISVTWRGRGVHIVGLDFDEHESSLQTLLARLRLGRIDRIEQIGAKLAKHGIAGAAEGALALATNREMVSRTHMADWLVQQGLVRNKQAAFTKYLGDGKCGFVRHQWADLAETVQAINQAGGLAVIAHPMRYDMSATARRQLFEEFKQLGGVGIEVHSGGCSLGDRLNYAMLAERYGLLSSVGSDFHRANDYSGGTLGACPELPPICDAIWTRFRNHSII</sequence>
<dbReference type="PANTHER" id="PTHR42924:SF3">
    <property type="entry name" value="POLYMERASE_HISTIDINOL PHOSPHATASE N-TERMINAL DOMAIN-CONTAINING PROTEIN"/>
    <property type="match status" value="1"/>
</dbReference>
<dbReference type="GO" id="GO:0004534">
    <property type="term" value="F:5'-3' RNA exonuclease activity"/>
    <property type="evidence" value="ECO:0007669"/>
    <property type="project" value="TreeGrafter"/>
</dbReference>
<dbReference type="Proteomes" id="UP000248598">
    <property type="component" value="Chromosome 1"/>
</dbReference>
<accession>A0AAX2J416</accession>
<dbReference type="EMBL" id="LS483426">
    <property type="protein sequence ID" value="SQH25176.1"/>
    <property type="molecule type" value="Genomic_DNA"/>
</dbReference>
<dbReference type="KEGG" id="kki:KKKWG1_1333"/>
<feature type="domain" description="Polymerase/histidinol phosphatase N-terminal" evidence="1">
    <location>
        <begin position="2"/>
        <end position="67"/>
    </location>
</feature>
<dbReference type="GO" id="GO:0035312">
    <property type="term" value="F:5'-3' DNA exonuclease activity"/>
    <property type="evidence" value="ECO:0007669"/>
    <property type="project" value="TreeGrafter"/>
</dbReference>
<dbReference type="CDD" id="cd07438">
    <property type="entry name" value="PHP_HisPPase_AMP"/>
    <property type="match status" value="1"/>
</dbReference>
<dbReference type="SUPFAM" id="SSF89550">
    <property type="entry name" value="PHP domain-like"/>
    <property type="match status" value="1"/>
</dbReference>
<organism evidence="2 3">
    <name type="scientific">Kingella kingae</name>
    <dbReference type="NCBI Taxonomy" id="504"/>
    <lineage>
        <taxon>Bacteria</taxon>
        <taxon>Pseudomonadati</taxon>
        <taxon>Pseudomonadota</taxon>
        <taxon>Betaproteobacteria</taxon>
        <taxon>Neisseriales</taxon>
        <taxon>Neisseriaceae</taxon>
        <taxon>Kingella</taxon>
    </lineage>
</organism>
<dbReference type="SMART" id="SM00481">
    <property type="entry name" value="POLIIIAc"/>
    <property type="match status" value="1"/>
</dbReference>
<dbReference type="Pfam" id="PF02811">
    <property type="entry name" value="PHP"/>
    <property type="match status" value="1"/>
</dbReference>
<keyword evidence="2" id="KW-0378">Hydrolase</keyword>
<dbReference type="Gene3D" id="1.10.150.650">
    <property type="match status" value="1"/>
</dbReference>
<reference evidence="2 3" key="1">
    <citation type="submission" date="2018-06" db="EMBL/GenBank/DDBJ databases">
        <authorList>
            <consortium name="Pathogen Informatics"/>
            <person name="Doyle S."/>
        </authorList>
    </citation>
    <scope>NUCLEOTIDE SEQUENCE [LARGE SCALE GENOMIC DNA]</scope>
    <source>
        <strain evidence="2 3">NCTC10529</strain>
    </source>
</reference>
<dbReference type="RefSeq" id="WP_003786171.1">
    <property type="nucleotide sequence ID" value="NZ_CP045141.1"/>
</dbReference>
<name>A0AAX2J416_KINKI</name>
<dbReference type="InterPro" id="IPR052018">
    <property type="entry name" value="PHP_domain"/>
</dbReference>
<protein>
    <submittedName>
        <fullName evidence="2">Histidinol phosphatase and related hydrolases of the PHP family</fullName>
    </submittedName>
</protein>
<evidence type="ECO:0000259" key="1">
    <source>
        <dbReference type="SMART" id="SM00481"/>
    </source>
</evidence>
<gene>
    <name evidence="2" type="ORF">NCTC10529_01372</name>
</gene>
<dbReference type="Gene3D" id="3.20.20.140">
    <property type="entry name" value="Metal-dependent hydrolases"/>
    <property type="match status" value="1"/>
</dbReference>
<dbReference type="AlphaFoldDB" id="A0AAX2J416"/>
<dbReference type="InterPro" id="IPR004013">
    <property type="entry name" value="PHP_dom"/>
</dbReference>